<evidence type="ECO:0000313" key="3">
    <source>
        <dbReference type="Proteomes" id="UP000035352"/>
    </source>
</evidence>
<dbReference type="STRING" id="413882.AAW51_3854"/>
<feature type="transmembrane region" description="Helical" evidence="1">
    <location>
        <begin position="96"/>
        <end position="115"/>
    </location>
</feature>
<organism evidence="2 3">
    <name type="scientific">Caldimonas brevitalea</name>
    <dbReference type="NCBI Taxonomy" id="413882"/>
    <lineage>
        <taxon>Bacteria</taxon>
        <taxon>Pseudomonadati</taxon>
        <taxon>Pseudomonadota</taxon>
        <taxon>Betaproteobacteria</taxon>
        <taxon>Burkholderiales</taxon>
        <taxon>Sphaerotilaceae</taxon>
        <taxon>Caldimonas</taxon>
    </lineage>
</organism>
<evidence type="ECO:0000313" key="2">
    <source>
        <dbReference type="EMBL" id="AKJ30545.1"/>
    </source>
</evidence>
<dbReference type="EMBL" id="CP011371">
    <property type="protein sequence ID" value="AKJ30545.1"/>
    <property type="molecule type" value="Genomic_DNA"/>
</dbReference>
<reference evidence="2 3" key="1">
    <citation type="submission" date="2015-05" db="EMBL/GenBank/DDBJ databases">
        <authorList>
            <person name="Tang B."/>
            <person name="Yu Y."/>
        </authorList>
    </citation>
    <scope>NUCLEOTIDE SEQUENCE [LARGE SCALE GENOMIC DNA]</scope>
    <source>
        <strain evidence="2 3">DSM 7029</strain>
    </source>
</reference>
<feature type="transmembrane region" description="Helical" evidence="1">
    <location>
        <begin position="148"/>
        <end position="171"/>
    </location>
</feature>
<feature type="transmembrane region" description="Helical" evidence="1">
    <location>
        <begin position="192"/>
        <end position="219"/>
    </location>
</feature>
<dbReference type="InterPro" id="IPR047798">
    <property type="entry name" value="BPSS1780-like"/>
</dbReference>
<dbReference type="Proteomes" id="UP000035352">
    <property type="component" value="Chromosome"/>
</dbReference>
<keyword evidence="1" id="KW-1133">Transmembrane helix</keyword>
<keyword evidence="1" id="KW-0812">Transmembrane</keyword>
<keyword evidence="1" id="KW-0472">Membrane</keyword>
<evidence type="ECO:0008006" key="4">
    <source>
        <dbReference type="Google" id="ProtNLM"/>
    </source>
</evidence>
<gene>
    <name evidence="2" type="ORF">AAW51_3854</name>
</gene>
<feature type="transmembrane region" description="Helical" evidence="1">
    <location>
        <begin position="21"/>
        <end position="43"/>
    </location>
</feature>
<dbReference type="AlphaFoldDB" id="A0A0G3BVI2"/>
<feature type="transmembrane region" description="Helical" evidence="1">
    <location>
        <begin position="225"/>
        <end position="249"/>
    </location>
</feature>
<dbReference type="NCBIfam" id="NF041043">
    <property type="entry name" value="BPSS1780_fam"/>
    <property type="match status" value="1"/>
</dbReference>
<dbReference type="KEGG" id="pbh:AAW51_3854"/>
<protein>
    <recommendedName>
        <fullName evidence="4">Transmembrane protein</fullName>
    </recommendedName>
</protein>
<name>A0A0G3BVI2_9BURK</name>
<proteinExistence type="predicted"/>
<evidence type="ECO:0000256" key="1">
    <source>
        <dbReference type="SAM" id="Phobius"/>
    </source>
</evidence>
<accession>A0A0G3BVI2</accession>
<dbReference type="RefSeq" id="WP_047195892.1">
    <property type="nucleotide sequence ID" value="NZ_CP011371.1"/>
</dbReference>
<dbReference type="OrthoDB" id="5298483at2"/>
<keyword evidence="3" id="KW-1185">Reference proteome</keyword>
<sequence length="262" mass="28566">MKLRLVRARRGTLWVQQAFRVFFRQPLAFTALLFVFLFGASMLKVVPMVGGIVMLTLLPAVTLGFMIATHEARAERFPMPTVFVAPFRTDRARVKALLQMGLGYAVAGLLAMTLADWADGNAPSLQDAMQAGQAGGAVMDDPRFQRSLLLHLLLGAPVSLVFWHAPALIHWSGVSAGKAVFFSAVACWRNKGAFIVYALTWAGVVALFGVLSALVFSLLSMPQLIPLAAFPAGLMFTTVFYISLYFTFVDCFEVELPDMAAP</sequence>
<feature type="transmembrane region" description="Helical" evidence="1">
    <location>
        <begin position="49"/>
        <end position="69"/>
    </location>
</feature>